<keyword evidence="3 10" id="KW-0963">Cytoplasm</keyword>
<name>A0A4R7K435_9GAMM</name>
<comment type="caution">
    <text evidence="15">The sequence shown here is derived from an EMBL/GenBank/DDBJ whole genome shotgun (WGS) entry which is preliminary data.</text>
</comment>
<keyword evidence="16" id="KW-1185">Reference proteome</keyword>
<feature type="binding site" evidence="12">
    <location>
        <begin position="13"/>
        <end position="18"/>
    </location>
    <ligand>
        <name>NADP(+)</name>
        <dbReference type="ChEBI" id="CHEBI:58349"/>
    </ligand>
</feature>
<evidence type="ECO:0000256" key="7">
    <source>
        <dbReference type="ARBA" id="ARBA00023002"/>
    </source>
</evidence>
<dbReference type="RefSeq" id="WP_133734783.1">
    <property type="nucleotide sequence ID" value="NZ_SOAX01000001.1"/>
</dbReference>
<keyword evidence="7 10" id="KW-0560">Oxidoreductase</keyword>
<keyword evidence="5 10" id="KW-0641">Proline biosynthesis</keyword>
<dbReference type="InterPro" id="IPR036291">
    <property type="entry name" value="NAD(P)-bd_dom_sf"/>
</dbReference>
<evidence type="ECO:0000256" key="4">
    <source>
        <dbReference type="ARBA" id="ARBA00022605"/>
    </source>
</evidence>
<dbReference type="InterPro" id="IPR008927">
    <property type="entry name" value="6-PGluconate_DH-like_C_sf"/>
</dbReference>
<dbReference type="AlphaFoldDB" id="A0A4R7K435"/>
<dbReference type="Pfam" id="PF14748">
    <property type="entry name" value="P5CR_dimer"/>
    <property type="match status" value="1"/>
</dbReference>
<dbReference type="FunFam" id="1.10.3730.10:FF:000001">
    <property type="entry name" value="Pyrroline-5-carboxylate reductase"/>
    <property type="match status" value="1"/>
</dbReference>
<keyword evidence="6 10" id="KW-0521">NADP</keyword>
<dbReference type="UniPathway" id="UPA00098">
    <property type="reaction ID" value="UER00361"/>
</dbReference>
<evidence type="ECO:0000259" key="14">
    <source>
        <dbReference type="Pfam" id="PF14748"/>
    </source>
</evidence>
<dbReference type="Gene3D" id="3.40.50.720">
    <property type="entry name" value="NAD(P)-binding Rossmann-like Domain"/>
    <property type="match status" value="1"/>
</dbReference>
<evidence type="ECO:0000256" key="8">
    <source>
        <dbReference type="ARBA" id="ARBA00050547"/>
    </source>
</evidence>
<dbReference type="InterPro" id="IPR028939">
    <property type="entry name" value="P5C_Rdtase_cat_N"/>
</dbReference>
<dbReference type="Pfam" id="PF03807">
    <property type="entry name" value="F420_oxidored"/>
    <property type="match status" value="1"/>
</dbReference>
<reference evidence="15 16" key="1">
    <citation type="submission" date="2019-03" db="EMBL/GenBank/DDBJ databases">
        <title>Genomic Encyclopedia of Type Strains, Phase IV (KMG-IV): sequencing the most valuable type-strain genomes for metagenomic binning, comparative biology and taxonomic classification.</title>
        <authorList>
            <person name="Goeker M."/>
        </authorList>
    </citation>
    <scope>NUCLEOTIDE SEQUENCE [LARGE SCALE GENOMIC DNA]</scope>
    <source>
        <strain evidence="15 16">DSM 15505</strain>
    </source>
</reference>
<evidence type="ECO:0000313" key="16">
    <source>
        <dbReference type="Proteomes" id="UP000295830"/>
    </source>
</evidence>
<dbReference type="SUPFAM" id="SSF51735">
    <property type="entry name" value="NAD(P)-binding Rossmann-fold domains"/>
    <property type="match status" value="1"/>
</dbReference>
<evidence type="ECO:0000256" key="9">
    <source>
        <dbReference type="ARBA" id="ARBA00052690"/>
    </source>
</evidence>
<comment type="catalytic activity">
    <reaction evidence="9 10">
        <text>L-proline + NADP(+) = (S)-1-pyrroline-5-carboxylate + NADPH + 2 H(+)</text>
        <dbReference type="Rhea" id="RHEA:14109"/>
        <dbReference type="ChEBI" id="CHEBI:15378"/>
        <dbReference type="ChEBI" id="CHEBI:17388"/>
        <dbReference type="ChEBI" id="CHEBI:57783"/>
        <dbReference type="ChEBI" id="CHEBI:58349"/>
        <dbReference type="ChEBI" id="CHEBI:60039"/>
        <dbReference type="EC" id="1.5.1.2"/>
    </reaction>
</comment>
<evidence type="ECO:0000256" key="10">
    <source>
        <dbReference type="HAMAP-Rule" id="MF_01925"/>
    </source>
</evidence>
<dbReference type="GO" id="GO:0005737">
    <property type="term" value="C:cytoplasm"/>
    <property type="evidence" value="ECO:0007669"/>
    <property type="project" value="UniProtKB-SubCell"/>
</dbReference>
<evidence type="ECO:0000313" key="15">
    <source>
        <dbReference type="EMBL" id="TDT44399.1"/>
    </source>
</evidence>
<evidence type="ECO:0000256" key="3">
    <source>
        <dbReference type="ARBA" id="ARBA00022490"/>
    </source>
</evidence>
<evidence type="ECO:0000256" key="11">
    <source>
        <dbReference type="NCBIfam" id="TIGR00112"/>
    </source>
</evidence>
<dbReference type="EC" id="1.5.1.2" evidence="10 11"/>
<keyword evidence="4 10" id="KW-0028">Amino-acid biosynthesis</keyword>
<gene>
    <name evidence="10" type="primary">proC</name>
    <name evidence="15" type="ORF">DES49_0501</name>
</gene>
<evidence type="ECO:0000259" key="13">
    <source>
        <dbReference type="Pfam" id="PF03807"/>
    </source>
</evidence>
<dbReference type="GO" id="GO:0055129">
    <property type="term" value="P:L-proline biosynthetic process"/>
    <property type="evidence" value="ECO:0007669"/>
    <property type="project" value="UniProtKB-UniRule"/>
</dbReference>
<dbReference type="Gene3D" id="1.10.3730.10">
    <property type="entry name" value="ProC C-terminal domain-like"/>
    <property type="match status" value="1"/>
</dbReference>
<feature type="domain" description="Pyrroline-5-carboxylate reductase dimerisation" evidence="14">
    <location>
        <begin position="168"/>
        <end position="272"/>
    </location>
</feature>
<comment type="similarity">
    <text evidence="2 10">Belongs to the pyrroline-5-carboxylate reductase family.</text>
</comment>
<dbReference type="FunFam" id="3.40.50.720:FF:000105">
    <property type="entry name" value="Pyrroline-5-carboxylate reductase"/>
    <property type="match status" value="1"/>
</dbReference>
<evidence type="ECO:0000256" key="12">
    <source>
        <dbReference type="PIRSR" id="PIRSR000193-1"/>
    </source>
</evidence>
<comment type="catalytic activity">
    <reaction evidence="8 10">
        <text>L-proline + NAD(+) = (S)-1-pyrroline-5-carboxylate + NADH + 2 H(+)</text>
        <dbReference type="Rhea" id="RHEA:14105"/>
        <dbReference type="ChEBI" id="CHEBI:15378"/>
        <dbReference type="ChEBI" id="CHEBI:17388"/>
        <dbReference type="ChEBI" id="CHEBI:57540"/>
        <dbReference type="ChEBI" id="CHEBI:57945"/>
        <dbReference type="ChEBI" id="CHEBI:60039"/>
        <dbReference type="EC" id="1.5.1.2"/>
    </reaction>
</comment>
<dbReference type="GO" id="GO:0004735">
    <property type="term" value="F:pyrroline-5-carboxylate reductase activity"/>
    <property type="evidence" value="ECO:0007669"/>
    <property type="project" value="UniProtKB-UniRule"/>
</dbReference>
<accession>A0A4R7K435</accession>
<proteinExistence type="inferred from homology"/>
<feature type="binding site" evidence="12">
    <location>
        <position position="61"/>
    </location>
    <ligand>
        <name>NADPH</name>
        <dbReference type="ChEBI" id="CHEBI:57783"/>
    </ligand>
</feature>
<evidence type="ECO:0000256" key="1">
    <source>
        <dbReference type="ARBA" id="ARBA00005205"/>
    </source>
</evidence>
<evidence type="ECO:0000256" key="6">
    <source>
        <dbReference type="ARBA" id="ARBA00022857"/>
    </source>
</evidence>
<dbReference type="InterPro" id="IPR000304">
    <property type="entry name" value="Pyrroline-COOH_reductase"/>
</dbReference>
<dbReference type="SUPFAM" id="SSF48179">
    <property type="entry name" value="6-phosphogluconate dehydrogenase C-terminal domain-like"/>
    <property type="match status" value="1"/>
</dbReference>
<dbReference type="PIRSF" id="PIRSF000193">
    <property type="entry name" value="Pyrrol-5-carb_rd"/>
    <property type="match status" value="1"/>
</dbReference>
<evidence type="ECO:0000256" key="2">
    <source>
        <dbReference type="ARBA" id="ARBA00005525"/>
    </source>
</evidence>
<dbReference type="NCBIfam" id="TIGR00112">
    <property type="entry name" value="proC"/>
    <property type="match status" value="1"/>
</dbReference>
<evidence type="ECO:0000256" key="5">
    <source>
        <dbReference type="ARBA" id="ARBA00022650"/>
    </source>
</evidence>
<feature type="binding site" evidence="12">
    <location>
        <begin position="74"/>
        <end position="77"/>
    </location>
    <ligand>
        <name>NADP(+)</name>
        <dbReference type="ChEBI" id="CHEBI:58349"/>
    </ligand>
</feature>
<comment type="subcellular location">
    <subcellularLocation>
        <location evidence="10">Cytoplasm</location>
    </subcellularLocation>
</comment>
<dbReference type="Proteomes" id="UP000295830">
    <property type="component" value="Unassembled WGS sequence"/>
</dbReference>
<dbReference type="PANTHER" id="PTHR11645:SF0">
    <property type="entry name" value="PYRROLINE-5-CARBOXYLATE REDUCTASE 3"/>
    <property type="match status" value="1"/>
</dbReference>
<organism evidence="15 16">
    <name type="scientific">Halospina denitrificans</name>
    <dbReference type="NCBI Taxonomy" id="332522"/>
    <lineage>
        <taxon>Bacteria</taxon>
        <taxon>Pseudomonadati</taxon>
        <taxon>Pseudomonadota</taxon>
        <taxon>Gammaproteobacteria</taxon>
        <taxon>Halospina</taxon>
    </lineage>
</organism>
<sequence>MQNDQDQPAICFIGAGNMARAILGGLVANGYNPEKIWASAPEDSHLQGLRDDFGIYTTTDNRHCASQADILVLAVKPQIMAEACKDIISVVQNTRPLAVSIAAGLDTATIAEWLGGGVPVVRCMPNTPSLVGQGAAALYATDEVNDTQRTAVTNIFESIGLAVWLEDENQMHAVTALSGSGPAYCFMLLESLENAAVEAGLPAETARQLAIQTMGGAAKMAADSDDDPAQLRRNVMSPGGTTEQAIETFESGGLRELVSKAYNAAKKRSAELSEQLKKAL</sequence>
<dbReference type="OrthoDB" id="9805754at2"/>
<dbReference type="EMBL" id="SOAX01000001">
    <property type="protein sequence ID" value="TDT44399.1"/>
    <property type="molecule type" value="Genomic_DNA"/>
</dbReference>
<dbReference type="InterPro" id="IPR029036">
    <property type="entry name" value="P5CR_dimer"/>
</dbReference>
<protein>
    <recommendedName>
        <fullName evidence="10 11">Pyrroline-5-carboxylate reductase</fullName>
        <shortName evidence="10">P5C reductase</shortName>
        <shortName evidence="10">P5CR</shortName>
        <ecNumber evidence="10 11">1.5.1.2</ecNumber>
    </recommendedName>
    <alternativeName>
        <fullName evidence="10">PCA reductase</fullName>
    </alternativeName>
</protein>
<feature type="domain" description="Pyrroline-5-carboxylate reductase catalytic N-terminal" evidence="13">
    <location>
        <begin position="10"/>
        <end position="104"/>
    </location>
</feature>
<dbReference type="HAMAP" id="MF_01925">
    <property type="entry name" value="P5C_reductase"/>
    <property type="match status" value="1"/>
</dbReference>
<dbReference type="PANTHER" id="PTHR11645">
    <property type="entry name" value="PYRROLINE-5-CARBOXYLATE REDUCTASE"/>
    <property type="match status" value="1"/>
</dbReference>
<comment type="function">
    <text evidence="10">Catalyzes the reduction of 1-pyrroline-5-carboxylate (PCA) to L-proline.</text>
</comment>
<comment type="pathway">
    <text evidence="1 10">Amino-acid biosynthesis; L-proline biosynthesis; L-proline from L-glutamate 5-semialdehyde: step 1/1.</text>
</comment>